<evidence type="ECO:0000313" key="2">
    <source>
        <dbReference type="EMBL" id="KAK9719399.1"/>
    </source>
</evidence>
<dbReference type="EMBL" id="JASPKY010000220">
    <property type="protein sequence ID" value="KAK9719399.1"/>
    <property type="molecule type" value="Genomic_DNA"/>
</dbReference>
<accession>A0AAW1KK64</accession>
<evidence type="ECO:0000256" key="1">
    <source>
        <dbReference type="SAM" id="MobiDB-lite"/>
    </source>
</evidence>
<dbReference type="Proteomes" id="UP001458880">
    <property type="component" value="Unassembled WGS sequence"/>
</dbReference>
<keyword evidence="3" id="KW-1185">Reference proteome</keyword>
<reference evidence="2 3" key="1">
    <citation type="journal article" date="2024" name="BMC Genomics">
        <title>De novo assembly and annotation of Popillia japonica's genome with initial clues to its potential as an invasive pest.</title>
        <authorList>
            <person name="Cucini C."/>
            <person name="Boschi S."/>
            <person name="Funari R."/>
            <person name="Cardaioli E."/>
            <person name="Iannotti N."/>
            <person name="Marturano G."/>
            <person name="Paoli F."/>
            <person name="Bruttini M."/>
            <person name="Carapelli A."/>
            <person name="Frati F."/>
            <person name="Nardi F."/>
        </authorList>
    </citation>
    <scope>NUCLEOTIDE SEQUENCE [LARGE SCALE GENOMIC DNA]</scope>
    <source>
        <strain evidence="2">DMR45628</strain>
    </source>
</reference>
<sequence>MQQVLDSALRQIMTHLKAFVLIHVPKSAVTSAISGGDSIAVSSTLPDVDQTSSLPGPYAEVPEKISLPRQSKPLIPRQKLDPNFTSN</sequence>
<protein>
    <submittedName>
        <fullName evidence="2">Uncharacterized protein</fullName>
    </submittedName>
</protein>
<name>A0AAW1KK64_POPJA</name>
<proteinExistence type="predicted"/>
<evidence type="ECO:0000313" key="3">
    <source>
        <dbReference type="Proteomes" id="UP001458880"/>
    </source>
</evidence>
<dbReference type="AlphaFoldDB" id="A0AAW1KK64"/>
<comment type="caution">
    <text evidence="2">The sequence shown here is derived from an EMBL/GenBank/DDBJ whole genome shotgun (WGS) entry which is preliminary data.</text>
</comment>
<gene>
    <name evidence="2" type="ORF">QE152_g22697</name>
</gene>
<organism evidence="2 3">
    <name type="scientific">Popillia japonica</name>
    <name type="common">Japanese beetle</name>
    <dbReference type="NCBI Taxonomy" id="7064"/>
    <lineage>
        <taxon>Eukaryota</taxon>
        <taxon>Metazoa</taxon>
        <taxon>Ecdysozoa</taxon>
        <taxon>Arthropoda</taxon>
        <taxon>Hexapoda</taxon>
        <taxon>Insecta</taxon>
        <taxon>Pterygota</taxon>
        <taxon>Neoptera</taxon>
        <taxon>Endopterygota</taxon>
        <taxon>Coleoptera</taxon>
        <taxon>Polyphaga</taxon>
        <taxon>Scarabaeiformia</taxon>
        <taxon>Scarabaeidae</taxon>
        <taxon>Rutelinae</taxon>
        <taxon>Popillia</taxon>
    </lineage>
</organism>
<feature type="region of interest" description="Disordered" evidence="1">
    <location>
        <begin position="65"/>
        <end position="87"/>
    </location>
</feature>